<name>A0A434ADZ3_9BACT</name>
<dbReference type="Proteomes" id="UP000282985">
    <property type="component" value="Unassembled WGS sequence"/>
</dbReference>
<dbReference type="InterPro" id="IPR011432">
    <property type="entry name" value="Shr-like_HID"/>
</dbReference>
<dbReference type="RefSeq" id="WP_127345119.1">
    <property type="nucleotide sequence ID" value="NZ_RJJX01000272.1"/>
</dbReference>
<dbReference type="AlphaFoldDB" id="A0A434ADZ3"/>
<comment type="caution">
    <text evidence="2">The sequence shown here is derived from an EMBL/GenBank/DDBJ whole genome shotgun (WGS) entry which is preliminary data.</text>
</comment>
<dbReference type="EMBL" id="RJJX01000272">
    <property type="protein sequence ID" value="RUT72602.1"/>
    <property type="molecule type" value="Genomic_DNA"/>
</dbReference>
<sequence>MQHQHYLGSANVDSNFDVGYSEDTNWETKITTVTYNGTSLTETTDYTLNTVPNTITLIPGGGNSALQTAGTADLIISATGYGDASVSQIIGHGAVNKLAITTEPGAPAANGGDLN</sequence>
<gene>
    <name evidence="2" type="ORF">DLK05_17560</name>
</gene>
<organism evidence="2 3">
    <name type="scientific">Ancylomarina longa</name>
    <dbReference type="NCBI Taxonomy" id="2487017"/>
    <lineage>
        <taxon>Bacteria</taxon>
        <taxon>Pseudomonadati</taxon>
        <taxon>Bacteroidota</taxon>
        <taxon>Bacteroidia</taxon>
        <taxon>Marinilabiliales</taxon>
        <taxon>Marinifilaceae</taxon>
        <taxon>Ancylomarina</taxon>
    </lineage>
</organism>
<feature type="domain" description="Heme-binding protein Shr-like Hb-interacting" evidence="1">
    <location>
        <begin position="10"/>
        <end position="90"/>
    </location>
</feature>
<evidence type="ECO:0000259" key="1">
    <source>
        <dbReference type="Pfam" id="PF07550"/>
    </source>
</evidence>
<dbReference type="Pfam" id="PF07550">
    <property type="entry name" value="Shr-like_HID"/>
    <property type="match status" value="1"/>
</dbReference>
<reference evidence="2 3" key="1">
    <citation type="submission" date="2018-11" db="EMBL/GenBank/DDBJ databases">
        <title>Parancylomarina longa gen. nov., sp. nov., isolated from sediments of southern Okinawa.</title>
        <authorList>
            <person name="Fu T."/>
        </authorList>
    </citation>
    <scope>NUCLEOTIDE SEQUENCE [LARGE SCALE GENOMIC DNA]</scope>
    <source>
        <strain evidence="2 3">T3-2 S1-C</strain>
    </source>
</reference>
<evidence type="ECO:0000313" key="3">
    <source>
        <dbReference type="Proteomes" id="UP000282985"/>
    </source>
</evidence>
<evidence type="ECO:0000313" key="2">
    <source>
        <dbReference type="EMBL" id="RUT72602.1"/>
    </source>
</evidence>
<feature type="non-terminal residue" evidence="2">
    <location>
        <position position="115"/>
    </location>
</feature>
<dbReference type="OrthoDB" id="1130729at2"/>
<accession>A0A434ADZ3</accession>
<proteinExistence type="predicted"/>
<protein>
    <submittedName>
        <fullName evidence="2">DUF1533 domain-containing protein</fullName>
    </submittedName>
</protein>
<keyword evidence="3" id="KW-1185">Reference proteome</keyword>